<proteinExistence type="predicted"/>
<comment type="caution">
    <text evidence="1">The sequence shown here is derived from an EMBL/GenBank/DDBJ whole genome shotgun (WGS) entry which is preliminary data.</text>
</comment>
<evidence type="ECO:0000313" key="1">
    <source>
        <dbReference type="EMBL" id="MBL6082485.1"/>
    </source>
</evidence>
<accession>A0ABS1UD89</accession>
<sequence length="171" mass="19430">MTSTDAVKGEAMALDRRHLIWRCRCGAMEGKLHRPFCDSERCGECGGQFLYCDCPPQLRSKRRRVPFIHLSEQCCARCADPHAEMFDVPNKVWAHYVLALGEGDQWLCFKCFETIADLIDGGAYAREHGGAVMLRNIKPNAPEGSEGRKRWDERWSERAHLTLSDNLTEGT</sequence>
<organism evidence="1 2">
    <name type="scientific">Belnapia arida</name>
    <dbReference type="NCBI Taxonomy" id="2804533"/>
    <lineage>
        <taxon>Bacteria</taxon>
        <taxon>Pseudomonadati</taxon>
        <taxon>Pseudomonadota</taxon>
        <taxon>Alphaproteobacteria</taxon>
        <taxon>Acetobacterales</taxon>
        <taxon>Roseomonadaceae</taxon>
        <taxon>Belnapia</taxon>
    </lineage>
</organism>
<reference evidence="1 2" key="1">
    <citation type="submission" date="2021-01" db="EMBL/GenBank/DDBJ databases">
        <title>Belnapia mucosa sp. nov. and Belnapia arida sp. nov., isolated from the Tabernas Desert (Almeria, Spain).</title>
        <authorList>
            <person name="Molina-Menor E."/>
            <person name="Vidal-Verdu A."/>
            <person name="Calonge A."/>
            <person name="Satari L."/>
            <person name="Pereto J."/>
            <person name="Porcar M."/>
        </authorList>
    </citation>
    <scope>NUCLEOTIDE SEQUENCE [LARGE SCALE GENOMIC DNA]</scope>
    <source>
        <strain evidence="1 2">T18</strain>
    </source>
</reference>
<dbReference type="EMBL" id="JAETWB010000073">
    <property type="protein sequence ID" value="MBL6082485.1"/>
    <property type="molecule type" value="Genomic_DNA"/>
</dbReference>
<name>A0ABS1UD89_9PROT</name>
<protein>
    <submittedName>
        <fullName evidence="1">Uncharacterized protein</fullName>
    </submittedName>
</protein>
<gene>
    <name evidence="1" type="ORF">JMJ56_31455</name>
</gene>
<keyword evidence="2" id="KW-1185">Reference proteome</keyword>
<dbReference type="RefSeq" id="WP_202835800.1">
    <property type="nucleotide sequence ID" value="NZ_JAETWB010000073.1"/>
</dbReference>
<evidence type="ECO:0000313" key="2">
    <source>
        <dbReference type="Proteomes" id="UP000660885"/>
    </source>
</evidence>
<dbReference type="Proteomes" id="UP000660885">
    <property type="component" value="Unassembled WGS sequence"/>
</dbReference>